<evidence type="ECO:0000313" key="1">
    <source>
        <dbReference type="Proteomes" id="UP000887576"/>
    </source>
</evidence>
<dbReference type="Proteomes" id="UP000887576">
    <property type="component" value="Unplaced"/>
</dbReference>
<accession>A0AC34RFR1</accession>
<protein>
    <submittedName>
        <fullName evidence="2">Clathrin heavy chain</fullName>
    </submittedName>
</protein>
<sequence>MFVYQVDQPQANGRPVTSHTRTGYGGYKQTDNIRSVCVGKNFVVLSRESGALYRYSLPNVSLQSRTPLGYTAEKMLLNCTSTRLAIISTTNTFKLFDIKESGSQVVANFERKDVWDMKWDSDKEDTIAIMEKSRLHVIQGTIAEDPVANHGYICSFKDLIVRTVEMQTLMQDPKDFDMNLVSDIEVKTLRKAKELLDAGKISDATVFIEQNSHPKLWNLLAKVAMMKLDFKTAEHAFVKLKDYGGICFVKKLETIQSDNLRKAEVLTFYGDLDGAQEIYLQADRRDLAIDMRKKMNDWREVLRLLNFRLEKLGSTTASVVTDALTLEALKHAGDWFAERQKWAQAARYYEAGRHYEELVSCYIKLDDFGRMENLANDLPDGHDMLKVSFLFLTDFQ</sequence>
<dbReference type="WBParaSite" id="JU765_v2.g650.t1">
    <property type="protein sequence ID" value="JU765_v2.g650.t1"/>
    <property type="gene ID" value="JU765_v2.g650"/>
</dbReference>
<reference evidence="2" key="1">
    <citation type="submission" date="2022-11" db="UniProtKB">
        <authorList>
            <consortium name="WormBaseParasite"/>
        </authorList>
    </citation>
    <scope>IDENTIFICATION</scope>
</reference>
<name>A0AC34RFR1_9BILA</name>
<organism evidence="1 2">
    <name type="scientific">Panagrolaimus sp. JU765</name>
    <dbReference type="NCBI Taxonomy" id="591449"/>
    <lineage>
        <taxon>Eukaryota</taxon>
        <taxon>Metazoa</taxon>
        <taxon>Ecdysozoa</taxon>
        <taxon>Nematoda</taxon>
        <taxon>Chromadorea</taxon>
        <taxon>Rhabditida</taxon>
        <taxon>Tylenchina</taxon>
        <taxon>Panagrolaimomorpha</taxon>
        <taxon>Panagrolaimoidea</taxon>
        <taxon>Panagrolaimidae</taxon>
        <taxon>Panagrolaimus</taxon>
    </lineage>
</organism>
<evidence type="ECO:0000313" key="2">
    <source>
        <dbReference type="WBParaSite" id="JU765_v2.g650.t1"/>
    </source>
</evidence>
<proteinExistence type="predicted"/>